<dbReference type="Proteomes" id="UP001177023">
    <property type="component" value="Unassembled WGS sequence"/>
</dbReference>
<evidence type="ECO:0000256" key="2">
    <source>
        <dbReference type="SAM" id="SignalP"/>
    </source>
</evidence>
<dbReference type="AlphaFoldDB" id="A0AA36D9Z5"/>
<feature type="non-terminal residue" evidence="3">
    <location>
        <position position="310"/>
    </location>
</feature>
<feature type="chain" id="PRO_5041298140" evidence="2">
    <location>
        <begin position="18"/>
        <end position="310"/>
    </location>
</feature>
<gene>
    <name evidence="3" type="ORF">MSPICULIGERA_LOCUS21578</name>
</gene>
<protein>
    <submittedName>
        <fullName evidence="3">Uncharacterized protein</fullName>
    </submittedName>
</protein>
<comment type="caution">
    <text evidence="3">The sequence shown here is derived from an EMBL/GenBank/DDBJ whole genome shotgun (WGS) entry which is preliminary data.</text>
</comment>
<evidence type="ECO:0000313" key="4">
    <source>
        <dbReference type="Proteomes" id="UP001177023"/>
    </source>
</evidence>
<feature type="region of interest" description="Disordered" evidence="1">
    <location>
        <begin position="256"/>
        <end position="280"/>
    </location>
</feature>
<accession>A0AA36D9Z5</accession>
<name>A0AA36D9Z5_9BILA</name>
<sequence length="310" mass="36299">MPLFLLLFMILVIDCKTEDPYRRRQKDYEFLKELNDFEIKILRDFVRGRGTASVSRLPFDEYFHEAEDVKLDENQPELFAAGDTAALSNDDEGNFLTLGRVHLPNEKNDLREKAFIEPITKPRVARPQVTRISPKSRVREFGRNFEEPREPDKETFKEYAMILQQLIDVRKAAVAAPTFPSTIVASEPRRNAKPIRGRTEKKIVAQHAARNVPAWQPVVERKSEDEPPQKSEENWEEKMHDLSKQLHSLLAQIKETKKKSKKNMEIRRPKPKVTVLRSGSAEQRNDNEYLLWPRDRFAGAEWFFEKISRE</sequence>
<reference evidence="3" key="1">
    <citation type="submission" date="2023-06" db="EMBL/GenBank/DDBJ databases">
        <authorList>
            <person name="Delattre M."/>
        </authorList>
    </citation>
    <scope>NUCLEOTIDE SEQUENCE</scope>
    <source>
        <strain evidence="3">AF72</strain>
    </source>
</reference>
<evidence type="ECO:0000313" key="3">
    <source>
        <dbReference type="EMBL" id="CAJ0583501.1"/>
    </source>
</evidence>
<keyword evidence="4" id="KW-1185">Reference proteome</keyword>
<proteinExistence type="predicted"/>
<feature type="region of interest" description="Disordered" evidence="1">
    <location>
        <begin position="219"/>
        <end position="238"/>
    </location>
</feature>
<organism evidence="3 4">
    <name type="scientific">Mesorhabditis spiculigera</name>
    <dbReference type="NCBI Taxonomy" id="96644"/>
    <lineage>
        <taxon>Eukaryota</taxon>
        <taxon>Metazoa</taxon>
        <taxon>Ecdysozoa</taxon>
        <taxon>Nematoda</taxon>
        <taxon>Chromadorea</taxon>
        <taxon>Rhabditida</taxon>
        <taxon>Rhabditina</taxon>
        <taxon>Rhabditomorpha</taxon>
        <taxon>Rhabditoidea</taxon>
        <taxon>Rhabditidae</taxon>
        <taxon>Mesorhabditinae</taxon>
        <taxon>Mesorhabditis</taxon>
    </lineage>
</organism>
<evidence type="ECO:0000256" key="1">
    <source>
        <dbReference type="SAM" id="MobiDB-lite"/>
    </source>
</evidence>
<keyword evidence="2" id="KW-0732">Signal</keyword>
<dbReference type="EMBL" id="CATQJA010002665">
    <property type="protein sequence ID" value="CAJ0583501.1"/>
    <property type="molecule type" value="Genomic_DNA"/>
</dbReference>
<feature type="signal peptide" evidence="2">
    <location>
        <begin position="1"/>
        <end position="17"/>
    </location>
</feature>